<dbReference type="Proteomes" id="UP000515317">
    <property type="component" value="Chromosome"/>
</dbReference>
<dbReference type="Pfam" id="PF06904">
    <property type="entry name" value="Extensin-like_C"/>
    <property type="match status" value="1"/>
</dbReference>
<organism evidence="3 4">
    <name type="scientific">Terrihabitans soli</name>
    <dbReference type="NCBI Taxonomy" id="708113"/>
    <lineage>
        <taxon>Bacteria</taxon>
        <taxon>Pseudomonadati</taxon>
        <taxon>Pseudomonadota</taxon>
        <taxon>Alphaproteobacteria</taxon>
        <taxon>Hyphomicrobiales</taxon>
        <taxon>Terrihabitans</taxon>
    </lineage>
</organism>
<feature type="compositionally biased region" description="Pro residues" evidence="1">
    <location>
        <begin position="231"/>
        <end position="243"/>
    </location>
</feature>
<feature type="compositionally biased region" description="Low complexity" evidence="1">
    <location>
        <begin position="249"/>
        <end position="284"/>
    </location>
</feature>
<proteinExistence type="predicted"/>
<dbReference type="PROSITE" id="PS51257">
    <property type="entry name" value="PROKAR_LIPOPROTEIN"/>
    <property type="match status" value="1"/>
</dbReference>
<evidence type="ECO:0000313" key="4">
    <source>
        <dbReference type="Proteomes" id="UP000515317"/>
    </source>
</evidence>
<dbReference type="KEGG" id="tso:IZ6_21660"/>
<dbReference type="AlphaFoldDB" id="A0A6S6QWK6"/>
<dbReference type="EMBL" id="AP023361">
    <property type="protein sequence ID" value="BCJ91431.1"/>
    <property type="molecule type" value="Genomic_DNA"/>
</dbReference>
<accession>A0A6S6QWK6</accession>
<evidence type="ECO:0000313" key="3">
    <source>
        <dbReference type="EMBL" id="BCJ91431.1"/>
    </source>
</evidence>
<evidence type="ECO:0000259" key="2">
    <source>
        <dbReference type="Pfam" id="PF06904"/>
    </source>
</evidence>
<name>A0A6S6QWK6_9HYPH</name>
<protein>
    <recommendedName>
        <fullName evidence="2">Extensin-like C-terminal domain-containing protein</fullName>
    </recommendedName>
</protein>
<dbReference type="RefSeq" id="WP_222875077.1">
    <property type="nucleotide sequence ID" value="NZ_AP023361.1"/>
</dbReference>
<feature type="region of interest" description="Disordered" evidence="1">
    <location>
        <begin position="225"/>
        <end position="353"/>
    </location>
</feature>
<reference evidence="3 4" key="1">
    <citation type="submission" date="2020-08" db="EMBL/GenBank/DDBJ databases">
        <title>Genome sequence of Rhizobiales bacterium strain IZ6.</title>
        <authorList>
            <person name="Nakai R."/>
            <person name="Naganuma T."/>
        </authorList>
    </citation>
    <scope>NUCLEOTIDE SEQUENCE [LARGE SCALE GENOMIC DNA]</scope>
    <source>
        <strain evidence="3 4">IZ6</strain>
    </source>
</reference>
<dbReference type="InterPro" id="IPR009683">
    <property type="entry name" value="Extensin-like_C"/>
</dbReference>
<feature type="compositionally biased region" description="Low complexity" evidence="1">
    <location>
        <begin position="294"/>
        <end position="315"/>
    </location>
</feature>
<gene>
    <name evidence="3" type="ORF">IZ6_21660</name>
</gene>
<sequence>MRTRVAYGLFAVALCAFLTGCGKLDMGERRDPWRDAAELRCLREGGLTASPFADPLPAIDQKFGCGLQYPFKVSGLGNGDVTVQPGARIGCPMHVALNKWIREVVQPAAMASYGQPVTGIKNIASYGCRTRNNKRGAPLSEHSFGNALDIKAFYLADGREIDVRSHWSRGSSQDRNFLRAAHGGACGTFKTVLGPGSDGYHEDHFHLDLARHDAAGTRAYCRPLPQKMPNMPAPRYEPQPNYYPPEISQAPNYPQQPYPAQTTPQYSGAYPQGGYQTGYPQQDYAQVPQDGYRQPDYQQPGYQQAYPQQAQPQYGSRTPSHYPQQPAYRDAPVQRGYDPYEVGSSPQRTYDPYAARSTNVPMSYAPLKQWPVARVPSPYTGSVEGAYDQ</sequence>
<keyword evidence="4" id="KW-1185">Reference proteome</keyword>
<feature type="domain" description="Extensin-like C-terminal" evidence="2">
    <location>
        <begin position="52"/>
        <end position="222"/>
    </location>
</feature>
<evidence type="ECO:0000256" key="1">
    <source>
        <dbReference type="SAM" id="MobiDB-lite"/>
    </source>
</evidence>